<evidence type="ECO:0000259" key="2">
    <source>
        <dbReference type="PROSITE" id="PS50883"/>
    </source>
</evidence>
<feature type="transmembrane region" description="Helical" evidence="1">
    <location>
        <begin position="12"/>
        <end position="36"/>
    </location>
</feature>
<protein>
    <submittedName>
        <fullName evidence="4">EAL domain-containing protein</fullName>
    </submittedName>
</protein>
<dbReference type="CDD" id="cd01949">
    <property type="entry name" value="GGDEF"/>
    <property type="match status" value="1"/>
</dbReference>
<dbReference type="InterPro" id="IPR000160">
    <property type="entry name" value="GGDEF_dom"/>
</dbReference>
<dbReference type="InterPro" id="IPR035919">
    <property type="entry name" value="EAL_sf"/>
</dbReference>
<dbReference type="InterPro" id="IPR029787">
    <property type="entry name" value="Nucleotide_cyclase"/>
</dbReference>
<dbReference type="AlphaFoldDB" id="A0A6N8DQ27"/>
<organism evidence="4 5">
    <name type="scientific">Rhodoblastus acidophilus</name>
    <name type="common">Rhodopseudomonas acidophila</name>
    <dbReference type="NCBI Taxonomy" id="1074"/>
    <lineage>
        <taxon>Bacteria</taxon>
        <taxon>Pseudomonadati</taxon>
        <taxon>Pseudomonadota</taxon>
        <taxon>Alphaproteobacteria</taxon>
        <taxon>Hyphomicrobiales</taxon>
        <taxon>Rhodoblastaceae</taxon>
        <taxon>Rhodoblastus</taxon>
    </lineage>
</organism>
<dbReference type="Pfam" id="PF00563">
    <property type="entry name" value="EAL"/>
    <property type="match status" value="1"/>
</dbReference>
<dbReference type="SMART" id="SM00267">
    <property type="entry name" value="GGDEF"/>
    <property type="match status" value="1"/>
</dbReference>
<sequence>MRYAPGKLFRQLANHWLLIAAGIFSLSMVVMTANLYSSQVELRGNADARLIATSDARSAAIGDFIRERRQDVIRLAGSDVIADYFGNRDLGMSVKYGLFASLALIEHSFKEVLEKERFQDQRIYARLTFFDRDGVPQVRVGASAAQENLGGDSAEPNISIDAAHRLMLIRAPVIYKGEVRGAVEAVIDLDLLAPLMASNELWRPREFLLDNTGVVLFPTKRKPSFNKAMDVELASLPPGRILPLPEAAFPELKGHFAFRAPVKGAELSIVRLASEEELYGRGLSPITAFCMGLFSVLLFALALGFDRMRKSAARRHEEKIQGLAFYDQLTGLPNRSLLIERIQDALAANARQKSFGALMFIDLDNFKTLNDTLGHDMGDLLLTKVAARLTGCVDRHDTVSRLGGDEFVVLLGDLGTRDAKVAALRAETVGERILGAFAVDYNLKGYDYPCTLSIGVALLEPESLSVDDLLKRADLAMYDAKAGGRNGLRFFDPFMQTMISAKAALEADLREDMKRDRILLHYQPQVDHLGRLVGAEALVRWAHAQRGMVPPAEFIPVAESAGLILPLGAMVLEIACRQLARWAANPATEHLTVAVNVSAIQMRHKNFAEQVCRILETTGANPHLLKLELTESTLIKNIGDVIAKMEKLKSIGISFSLDDFGTGFSSLSYLKRLPLDQIKIDMSFVQDVLIDANDAAIAQTIIALGNILDLSVVAEGVETEEQYDFLAQHGQLSYQGYLFGRPLPAPDFERLAAAFSPRRNSSTTMPSLDIAKAG</sequence>
<dbReference type="PANTHER" id="PTHR44757">
    <property type="entry name" value="DIGUANYLATE CYCLASE DGCP"/>
    <property type="match status" value="1"/>
</dbReference>
<gene>
    <name evidence="4" type="ORF">GJ654_16045</name>
</gene>
<comment type="caution">
    <text evidence="4">The sequence shown here is derived from an EMBL/GenBank/DDBJ whole genome shotgun (WGS) entry which is preliminary data.</text>
</comment>
<feature type="domain" description="GGDEF" evidence="3">
    <location>
        <begin position="354"/>
        <end position="493"/>
    </location>
</feature>
<dbReference type="Gene3D" id="3.30.70.270">
    <property type="match status" value="1"/>
</dbReference>
<evidence type="ECO:0000313" key="5">
    <source>
        <dbReference type="Proteomes" id="UP000439113"/>
    </source>
</evidence>
<dbReference type="EMBL" id="WNKS01000017">
    <property type="protein sequence ID" value="MTV32497.1"/>
    <property type="molecule type" value="Genomic_DNA"/>
</dbReference>
<dbReference type="RefSeq" id="WP_155447186.1">
    <property type="nucleotide sequence ID" value="NZ_JAOQNR010000017.1"/>
</dbReference>
<dbReference type="CDD" id="cd01948">
    <property type="entry name" value="EAL"/>
    <property type="match status" value="1"/>
</dbReference>
<feature type="transmembrane region" description="Helical" evidence="1">
    <location>
        <begin position="286"/>
        <end position="305"/>
    </location>
</feature>
<dbReference type="PANTHER" id="PTHR44757:SF2">
    <property type="entry name" value="BIOFILM ARCHITECTURE MAINTENANCE PROTEIN MBAA"/>
    <property type="match status" value="1"/>
</dbReference>
<keyword evidence="1" id="KW-0812">Transmembrane</keyword>
<proteinExistence type="predicted"/>
<evidence type="ECO:0000313" key="4">
    <source>
        <dbReference type="EMBL" id="MTV32497.1"/>
    </source>
</evidence>
<dbReference type="SMART" id="SM00052">
    <property type="entry name" value="EAL"/>
    <property type="match status" value="1"/>
</dbReference>
<dbReference type="InterPro" id="IPR052155">
    <property type="entry name" value="Biofilm_reg_signaling"/>
</dbReference>
<dbReference type="Pfam" id="PF00990">
    <property type="entry name" value="GGDEF"/>
    <property type="match status" value="1"/>
</dbReference>
<reference evidence="4 5" key="1">
    <citation type="submission" date="2019-11" db="EMBL/GenBank/DDBJ databases">
        <title>Whole-genome sequence of a Rhodoblastus acidophilus DSM 142.</title>
        <authorList>
            <person name="Kyndt J.A."/>
            <person name="Meyer T.E."/>
        </authorList>
    </citation>
    <scope>NUCLEOTIDE SEQUENCE [LARGE SCALE GENOMIC DNA]</scope>
    <source>
        <strain evidence="4 5">DSM 142</strain>
    </source>
</reference>
<dbReference type="PROSITE" id="PS50887">
    <property type="entry name" value="GGDEF"/>
    <property type="match status" value="1"/>
</dbReference>
<dbReference type="InterPro" id="IPR043128">
    <property type="entry name" value="Rev_trsase/Diguanyl_cyclase"/>
</dbReference>
<evidence type="ECO:0000259" key="3">
    <source>
        <dbReference type="PROSITE" id="PS50887"/>
    </source>
</evidence>
<dbReference type="Gene3D" id="3.20.20.450">
    <property type="entry name" value="EAL domain"/>
    <property type="match status" value="1"/>
</dbReference>
<dbReference type="NCBIfam" id="TIGR00254">
    <property type="entry name" value="GGDEF"/>
    <property type="match status" value="1"/>
</dbReference>
<name>A0A6N8DQ27_RHOAC</name>
<keyword evidence="1" id="KW-0472">Membrane</keyword>
<accession>A0A6N8DQ27</accession>
<evidence type="ECO:0000256" key="1">
    <source>
        <dbReference type="SAM" id="Phobius"/>
    </source>
</evidence>
<dbReference type="SUPFAM" id="SSF55073">
    <property type="entry name" value="Nucleotide cyclase"/>
    <property type="match status" value="1"/>
</dbReference>
<dbReference type="Proteomes" id="UP000439113">
    <property type="component" value="Unassembled WGS sequence"/>
</dbReference>
<dbReference type="SUPFAM" id="SSF141868">
    <property type="entry name" value="EAL domain-like"/>
    <property type="match status" value="1"/>
</dbReference>
<dbReference type="InterPro" id="IPR001633">
    <property type="entry name" value="EAL_dom"/>
</dbReference>
<keyword evidence="1" id="KW-1133">Transmembrane helix</keyword>
<dbReference type="OrthoDB" id="9814202at2"/>
<feature type="domain" description="EAL" evidence="2">
    <location>
        <begin position="502"/>
        <end position="756"/>
    </location>
</feature>
<dbReference type="PROSITE" id="PS50883">
    <property type="entry name" value="EAL"/>
    <property type="match status" value="1"/>
</dbReference>